<protein>
    <recommendedName>
        <fullName evidence="2">WRKY19-like zinc finger domain-containing protein</fullName>
    </recommendedName>
</protein>
<feature type="domain" description="WRKY19-like zinc finger" evidence="2">
    <location>
        <begin position="71"/>
        <end position="94"/>
    </location>
</feature>
<reference evidence="3" key="1">
    <citation type="submission" date="2022-12" db="EMBL/GenBank/DDBJ databases">
        <authorList>
            <person name="Webb A."/>
        </authorList>
    </citation>
    <scope>NUCLEOTIDE SEQUENCE</scope>
    <source>
        <strain evidence="3">Hp1</strain>
    </source>
</reference>
<evidence type="ECO:0000313" key="4">
    <source>
        <dbReference type="Proteomes" id="UP001162031"/>
    </source>
</evidence>
<dbReference type="SUPFAM" id="SSF55008">
    <property type="entry name" value="HMA, heavy metal-associated domain"/>
    <property type="match status" value="1"/>
</dbReference>
<sequence>MRPRRAASTGDNSRLMATVPASPVPPTPPPSSSASSPPSAASRKRMRRQCSHPDCRKVDAGGGFCVAHGGGKKCSFPGCTKGYQTGGFCRKHGGGARCQVIGCGKVDAGRGLCRAHGGGKRCQIAGCPKADVGGGFCTTHGGGRRCSEPGCTKIDQGGGRCRAHGGARRCRRRGCQQPARGVTGFCSEHGGARVCSVLSCRRLVRSPNDTGTMCATCSAGQKQRGVGHTQVEHEHSSNSDQSSDSPRDSAALTPERQNAHVLASFRPPPPHPANSRCDGSRVAGCLNNGCARSYGGDCNCAATCSCNAPTSPCTSRTVPVLTSSNTIPAVASPASQTQSPNASEFASMPHASSPRATMVPRVVLRIRPRSSLISIQTIVAMLAAMSGIRSVHVVTDSSTLPRSDGCASKSETTVPDSGSEPTPSSWLVVVRGDESLDTESFPAVVQSLQLAEIVVVEQTSTAWTRKEVVLRVPDMMCPANCGTSILNAVRVVDRVEAARLRFEHRQVVVRGDMSVDALCAAVMDIGFDSKVDAETLLPRRFRFRVDDLSDVGLNGVKLEETLIAVEGVENLVLLTDRIEVLVVAMLQDSTPLVEAARRAGFDMLELAEEAWRIPVEAVPPPPGSSNHANAATTAYPETHKCDMRICPQFGCPTYMTTVAHTAALAVGWAVPGCGMASGGECTCGDSCKFVGCPKHDPVS</sequence>
<organism evidence="3 4">
    <name type="scientific">Hyaloperonospora brassicae</name>
    <name type="common">Brassica downy mildew</name>
    <name type="synonym">Peronospora brassicae</name>
    <dbReference type="NCBI Taxonomy" id="162125"/>
    <lineage>
        <taxon>Eukaryota</taxon>
        <taxon>Sar</taxon>
        <taxon>Stramenopiles</taxon>
        <taxon>Oomycota</taxon>
        <taxon>Peronosporomycetes</taxon>
        <taxon>Peronosporales</taxon>
        <taxon>Peronosporaceae</taxon>
        <taxon>Hyaloperonospora</taxon>
    </lineage>
</organism>
<feature type="region of interest" description="Disordered" evidence="1">
    <location>
        <begin position="1"/>
        <end position="48"/>
    </location>
</feature>
<proteinExistence type="predicted"/>
<evidence type="ECO:0000256" key="1">
    <source>
        <dbReference type="SAM" id="MobiDB-lite"/>
    </source>
</evidence>
<keyword evidence="4" id="KW-1185">Reference proteome</keyword>
<name>A0AAV0T5G3_HYABA</name>
<dbReference type="GO" id="GO:0046872">
    <property type="term" value="F:metal ion binding"/>
    <property type="evidence" value="ECO:0007669"/>
    <property type="project" value="InterPro"/>
</dbReference>
<feature type="region of interest" description="Disordered" evidence="1">
    <location>
        <begin position="398"/>
        <end position="424"/>
    </location>
</feature>
<feature type="region of interest" description="Disordered" evidence="1">
    <location>
        <begin position="225"/>
        <end position="253"/>
    </location>
</feature>
<dbReference type="EMBL" id="CANTFL010000138">
    <property type="protein sequence ID" value="CAI5715147.1"/>
    <property type="molecule type" value="Genomic_DNA"/>
</dbReference>
<dbReference type="Proteomes" id="UP001162031">
    <property type="component" value="Unassembled WGS sequence"/>
</dbReference>
<feature type="compositionally biased region" description="Polar residues" evidence="1">
    <location>
        <begin position="329"/>
        <end position="344"/>
    </location>
</feature>
<gene>
    <name evidence="3" type="ORF">HBR001_LOCUS1379</name>
</gene>
<feature type="compositionally biased region" description="Pro residues" evidence="1">
    <location>
        <begin position="22"/>
        <end position="31"/>
    </location>
</feature>
<dbReference type="PANTHER" id="PTHR31827:SF1">
    <property type="entry name" value="EMB|CAB89363.1"/>
    <property type="match status" value="1"/>
</dbReference>
<comment type="caution">
    <text evidence="3">The sequence shown here is derived from an EMBL/GenBank/DDBJ whole genome shotgun (WGS) entry which is preliminary data.</text>
</comment>
<evidence type="ECO:0000313" key="3">
    <source>
        <dbReference type="EMBL" id="CAI5715147.1"/>
    </source>
</evidence>
<feature type="domain" description="WRKY19-like zinc finger" evidence="2">
    <location>
        <begin position="143"/>
        <end position="166"/>
    </location>
</feature>
<dbReference type="PANTHER" id="PTHR31827">
    <property type="entry name" value="EMB|CAB89363.1"/>
    <property type="match status" value="1"/>
</dbReference>
<feature type="compositionally biased region" description="Low complexity" evidence="1">
    <location>
        <begin position="32"/>
        <end position="41"/>
    </location>
</feature>
<feature type="compositionally biased region" description="Polar residues" evidence="1">
    <location>
        <begin position="409"/>
        <end position="424"/>
    </location>
</feature>
<evidence type="ECO:0000259" key="2">
    <source>
        <dbReference type="Pfam" id="PF24906"/>
    </source>
</evidence>
<dbReference type="Gene3D" id="3.30.70.100">
    <property type="match status" value="1"/>
</dbReference>
<dbReference type="Pfam" id="PF24906">
    <property type="entry name" value="Zf_WRKY19"/>
    <property type="match status" value="4"/>
</dbReference>
<dbReference type="InterPro" id="IPR056866">
    <property type="entry name" value="Znf_WRKY19"/>
</dbReference>
<feature type="domain" description="WRKY19-like zinc finger" evidence="2">
    <location>
        <begin position="119"/>
        <end position="142"/>
    </location>
</feature>
<feature type="domain" description="WRKY19-like zinc finger" evidence="2">
    <location>
        <begin position="48"/>
        <end position="70"/>
    </location>
</feature>
<dbReference type="InterPro" id="IPR036163">
    <property type="entry name" value="HMA_dom_sf"/>
</dbReference>
<dbReference type="AlphaFoldDB" id="A0AAV0T5G3"/>
<feature type="region of interest" description="Disordered" evidence="1">
    <location>
        <begin position="329"/>
        <end position="352"/>
    </location>
</feature>
<accession>A0AAV0T5G3</accession>